<evidence type="ECO:0000256" key="1">
    <source>
        <dbReference type="SAM" id="MobiDB-lite"/>
    </source>
</evidence>
<name>A0A9Q1K5T8_9CARY</name>
<protein>
    <submittedName>
        <fullName evidence="2">Uncharacterized protein</fullName>
    </submittedName>
</protein>
<accession>A0A9Q1K5T8</accession>
<dbReference type="Proteomes" id="UP001153076">
    <property type="component" value="Unassembled WGS sequence"/>
</dbReference>
<comment type="caution">
    <text evidence="2">The sequence shown here is derived from an EMBL/GenBank/DDBJ whole genome shotgun (WGS) entry which is preliminary data.</text>
</comment>
<proteinExistence type="predicted"/>
<evidence type="ECO:0000313" key="3">
    <source>
        <dbReference type="Proteomes" id="UP001153076"/>
    </source>
</evidence>
<sequence length="309" mass="34531">MVREGMGAEELLKMVREMIGSDMSEEKLWYSLKYDREMLVAVEGDNHVQVIFKGNNEHACIRERWSGEATTCEGCCVRIKRVRDIGEGKQIARSGGKCNDGEEVGEERGNNKAGVKQYDFVKMSLGVEGGELPASRLRLGGDTIEMSDDDEISVASEDVGDEEATKEDDVGDEQAAEKQCGHGNKRKGCADGNDVNDNVWPCSGMEARSYHRKLSIWKKFQDFVYVVCPTDLQFTVYPRPAAEIFPYSLAHTHCASIEYHGRHYAKPECTRSCAQHSNNVKFTSVFPIAIPRTYVRTTPPDIFGTHTVT</sequence>
<gene>
    <name evidence="2" type="ORF">Cgig2_020393</name>
</gene>
<organism evidence="2 3">
    <name type="scientific">Carnegiea gigantea</name>
    <dbReference type="NCBI Taxonomy" id="171969"/>
    <lineage>
        <taxon>Eukaryota</taxon>
        <taxon>Viridiplantae</taxon>
        <taxon>Streptophyta</taxon>
        <taxon>Embryophyta</taxon>
        <taxon>Tracheophyta</taxon>
        <taxon>Spermatophyta</taxon>
        <taxon>Magnoliopsida</taxon>
        <taxon>eudicotyledons</taxon>
        <taxon>Gunneridae</taxon>
        <taxon>Pentapetalae</taxon>
        <taxon>Caryophyllales</taxon>
        <taxon>Cactineae</taxon>
        <taxon>Cactaceae</taxon>
        <taxon>Cactoideae</taxon>
        <taxon>Echinocereeae</taxon>
        <taxon>Carnegiea</taxon>
    </lineage>
</organism>
<reference evidence="2" key="1">
    <citation type="submission" date="2022-04" db="EMBL/GenBank/DDBJ databases">
        <title>Carnegiea gigantea Genome sequencing and assembly v2.</title>
        <authorList>
            <person name="Copetti D."/>
            <person name="Sanderson M.J."/>
            <person name="Burquez A."/>
            <person name="Wojciechowski M.F."/>
        </authorList>
    </citation>
    <scope>NUCLEOTIDE SEQUENCE</scope>
    <source>
        <strain evidence="2">SGP5-SGP5p</strain>
        <tissue evidence="2">Aerial part</tissue>
    </source>
</reference>
<feature type="region of interest" description="Disordered" evidence="1">
    <location>
        <begin position="146"/>
        <end position="187"/>
    </location>
</feature>
<keyword evidence="3" id="KW-1185">Reference proteome</keyword>
<evidence type="ECO:0000313" key="2">
    <source>
        <dbReference type="EMBL" id="KAJ8437374.1"/>
    </source>
</evidence>
<feature type="compositionally biased region" description="Acidic residues" evidence="1">
    <location>
        <begin position="146"/>
        <end position="174"/>
    </location>
</feature>
<dbReference type="AlphaFoldDB" id="A0A9Q1K5T8"/>
<dbReference type="EMBL" id="JAKOGI010000302">
    <property type="protein sequence ID" value="KAJ8437374.1"/>
    <property type="molecule type" value="Genomic_DNA"/>
</dbReference>